<comment type="caution">
    <text evidence="2">The sequence shown here is derived from an EMBL/GenBank/DDBJ whole genome shotgun (WGS) entry which is preliminary data.</text>
</comment>
<name>A0AB37Q3W7_PSECA</name>
<sequence length="84" mass="9304">MIESLMSIGPVIGIVLGVAFAVLVVLSLEDQRGKIHLKVAERLIAEGVPKTDAMKRSGASHWDQSFMSRFIQKWPPLPTEQDEC</sequence>
<evidence type="ECO:0000256" key="1">
    <source>
        <dbReference type="SAM" id="Phobius"/>
    </source>
</evidence>
<dbReference type="AlphaFoldDB" id="A0AB37Q3W7"/>
<dbReference type="EMBL" id="RBPH01000255">
    <property type="protein sequence ID" value="RMN76659.1"/>
    <property type="molecule type" value="Genomic_DNA"/>
</dbReference>
<protein>
    <submittedName>
        <fullName evidence="2">Uncharacterized protein</fullName>
    </submittedName>
</protein>
<gene>
    <name evidence="2" type="ORF">ALQ53_200197</name>
</gene>
<reference evidence="2 3" key="1">
    <citation type="submission" date="2018-08" db="EMBL/GenBank/DDBJ databases">
        <title>Recombination of ecologically and evolutionarily significant loci maintains genetic cohesion in the Pseudomonas syringae species complex.</title>
        <authorList>
            <person name="Dillon M."/>
            <person name="Thakur S."/>
            <person name="Almeida R.N.D."/>
            <person name="Weir B.S."/>
            <person name="Guttman D.S."/>
        </authorList>
    </citation>
    <scope>NUCLEOTIDE SEQUENCE [LARGE SCALE GENOMIC DNA]</scope>
    <source>
        <strain evidence="2 3">ICMP 15201</strain>
    </source>
</reference>
<organism evidence="2 3">
    <name type="scientific">Pseudomonas cannabina</name>
    <dbReference type="NCBI Taxonomy" id="86840"/>
    <lineage>
        <taxon>Bacteria</taxon>
        <taxon>Pseudomonadati</taxon>
        <taxon>Pseudomonadota</taxon>
        <taxon>Gammaproteobacteria</taxon>
        <taxon>Pseudomonadales</taxon>
        <taxon>Pseudomonadaceae</taxon>
        <taxon>Pseudomonas</taxon>
    </lineage>
</organism>
<evidence type="ECO:0000313" key="2">
    <source>
        <dbReference type="EMBL" id="RMN76659.1"/>
    </source>
</evidence>
<feature type="transmembrane region" description="Helical" evidence="1">
    <location>
        <begin position="6"/>
        <end position="28"/>
    </location>
</feature>
<keyword evidence="1" id="KW-0812">Transmembrane</keyword>
<accession>A0AB37Q3W7</accession>
<dbReference type="Proteomes" id="UP000269335">
    <property type="component" value="Unassembled WGS sequence"/>
</dbReference>
<keyword evidence="1" id="KW-0472">Membrane</keyword>
<evidence type="ECO:0000313" key="3">
    <source>
        <dbReference type="Proteomes" id="UP000269335"/>
    </source>
</evidence>
<proteinExistence type="predicted"/>
<keyword evidence="1" id="KW-1133">Transmembrane helix</keyword>